<comment type="caution">
    <text evidence="3">The sequence shown here is derived from an EMBL/GenBank/DDBJ whole genome shotgun (WGS) entry which is preliminary data.</text>
</comment>
<keyword evidence="3" id="KW-0282">Flagellum</keyword>
<feature type="region of interest" description="Disordered" evidence="1">
    <location>
        <begin position="341"/>
        <end position="360"/>
    </location>
</feature>
<feature type="region of interest" description="Disordered" evidence="1">
    <location>
        <begin position="118"/>
        <end position="168"/>
    </location>
</feature>
<feature type="compositionally biased region" description="Basic and acidic residues" evidence="1">
    <location>
        <begin position="404"/>
        <end position="418"/>
    </location>
</feature>
<name>A0A5C6ARN2_9BACT</name>
<keyword evidence="4" id="KW-1185">Reference proteome</keyword>
<protein>
    <submittedName>
        <fullName evidence="3">Flagellar hook-length control protein FliK</fullName>
    </submittedName>
</protein>
<feature type="region of interest" description="Disordered" evidence="1">
    <location>
        <begin position="594"/>
        <end position="638"/>
    </location>
</feature>
<feature type="compositionally biased region" description="Polar residues" evidence="1">
    <location>
        <begin position="238"/>
        <end position="248"/>
    </location>
</feature>
<proteinExistence type="predicted"/>
<gene>
    <name evidence="3" type="ORF">Pla52n_32100</name>
</gene>
<evidence type="ECO:0000256" key="1">
    <source>
        <dbReference type="SAM" id="MobiDB-lite"/>
    </source>
</evidence>
<dbReference type="OrthoDB" id="5432473at2"/>
<feature type="compositionally biased region" description="Polar residues" evidence="1">
    <location>
        <begin position="427"/>
        <end position="437"/>
    </location>
</feature>
<feature type="compositionally biased region" description="Acidic residues" evidence="1">
    <location>
        <begin position="391"/>
        <end position="403"/>
    </location>
</feature>
<feature type="compositionally biased region" description="Polar residues" evidence="1">
    <location>
        <begin position="378"/>
        <end position="390"/>
    </location>
</feature>
<evidence type="ECO:0000313" key="4">
    <source>
        <dbReference type="Proteomes" id="UP000320176"/>
    </source>
</evidence>
<evidence type="ECO:0000259" key="2">
    <source>
        <dbReference type="Pfam" id="PF02120"/>
    </source>
</evidence>
<keyword evidence="3" id="KW-0966">Cell projection</keyword>
<keyword evidence="3" id="KW-0969">Cilium</keyword>
<dbReference type="Proteomes" id="UP000320176">
    <property type="component" value="Unassembled WGS sequence"/>
</dbReference>
<dbReference type="Gene3D" id="3.30.750.140">
    <property type="match status" value="1"/>
</dbReference>
<reference evidence="3 4" key="1">
    <citation type="submission" date="2019-02" db="EMBL/GenBank/DDBJ databases">
        <title>Deep-cultivation of Planctomycetes and their phenomic and genomic characterization uncovers novel biology.</title>
        <authorList>
            <person name="Wiegand S."/>
            <person name="Jogler M."/>
            <person name="Boedeker C."/>
            <person name="Pinto D."/>
            <person name="Vollmers J."/>
            <person name="Rivas-Marin E."/>
            <person name="Kohn T."/>
            <person name="Peeters S.H."/>
            <person name="Heuer A."/>
            <person name="Rast P."/>
            <person name="Oberbeckmann S."/>
            <person name="Bunk B."/>
            <person name="Jeske O."/>
            <person name="Meyerdierks A."/>
            <person name="Storesund J.E."/>
            <person name="Kallscheuer N."/>
            <person name="Luecker S."/>
            <person name="Lage O.M."/>
            <person name="Pohl T."/>
            <person name="Merkel B.J."/>
            <person name="Hornburger P."/>
            <person name="Mueller R.-W."/>
            <person name="Bruemmer F."/>
            <person name="Labrenz M."/>
            <person name="Spormann A.M."/>
            <person name="Op Den Camp H."/>
            <person name="Overmann J."/>
            <person name="Amann R."/>
            <person name="Jetten M.S.M."/>
            <person name="Mascher T."/>
            <person name="Medema M.H."/>
            <person name="Devos D.P."/>
            <person name="Kaster A.-K."/>
            <person name="Ovreas L."/>
            <person name="Rohde M."/>
            <person name="Galperin M.Y."/>
            <person name="Jogler C."/>
        </authorList>
    </citation>
    <scope>NUCLEOTIDE SEQUENCE [LARGE SCALE GENOMIC DNA]</scope>
    <source>
        <strain evidence="3 4">Pla52n</strain>
    </source>
</reference>
<accession>A0A5C6ARN2</accession>
<feature type="compositionally biased region" description="Low complexity" evidence="1">
    <location>
        <begin position="342"/>
        <end position="355"/>
    </location>
</feature>
<dbReference type="Pfam" id="PF02120">
    <property type="entry name" value="Flg_hook"/>
    <property type="match status" value="1"/>
</dbReference>
<dbReference type="CDD" id="cd17470">
    <property type="entry name" value="T3SS_Flik_C"/>
    <property type="match status" value="1"/>
</dbReference>
<feature type="region of interest" description="Disordered" evidence="1">
    <location>
        <begin position="378"/>
        <end position="448"/>
    </location>
</feature>
<sequence>MGFASYEIIRSPRKIVPNVSSLLSLLRSTTDATPTAKSEEETLTSFADLLASVSNQIVSTQEGEIATDAETDVYEAVGLVDATLTSPSVGTADLLKSSPDVGWTESLNYAGTSIDVVQGSNSQESSETGPPRVGQQTAGTDTSVNPEIATEVVSPSSPGPPRDRGLEDKGIESHLIPQVAQQQNQITLPEEQGTGESIQPMTERENVLANDSSVTKPRSQSTEVSAKSPSQPLIRESFQPQPLKTQSLHSERQSNDDQSVAAATGPAISSPAVTGQSDFLVANELHATTMTTGSSALTADAVVGTENITATASNGSHRDGSTIDLESTEIQNAESELNIGEANDASGNDANSSDSSLHEPISHELSSYDANLVVQSSTEFEADNSNPSSTNEDESENADAESVESERTRFDVKDREAGDVQPGDETVVSNQNGSASAQIHHPSGESQNIRGAQGELDIVPTEDSWSKADLDVRLGDGQSLATKVDVIARPNTYYAVQDSPSPAHSTHLTNQVIAVVGGLAESAQQDGPQSVSLELNPEELGHLTIRVEQHGDVISTHIIASEIASSELLMSQRDLLLETLSGLGFEDVNVDISHGQGERAGQDGRPQSNGSTHRATKRTVGTPPPDSLPVSAGLNIIA</sequence>
<feature type="compositionally biased region" description="Polar residues" evidence="1">
    <location>
        <begin position="118"/>
        <end position="145"/>
    </location>
</feature>
<organism evidence="3 4">
    <name type="scientific">Stieleria varia</name>
    <dbReference type="NCBI Taxonomy" id="2528005"/>
    <lineage>
        <taxon>Bacteria</taxon>
        <taxon>Pseudomonadati</taxon>
        <taxon>Planctomycetota</taxon>
        <taxon>Planctomycetia</taxon>
        <taxon>Pirellulales</taxon>
        <taxon>Pirellulaceae</taxon>
        <taxon>Stieleria</taxon>
    </lineage>
</organism>
<evidence type="ECO:0000313" key="3">
    <source>
        <dbReference type="EMBL" id="TWU02161.1"/>
    </source>
</evidence>
<dbReference type="EMBL" id="SJPN01000004">
    <property type="protein sequence ID" value="TWU02161.1"/>
    <property type="molecule type" value="Genomic_DNA"/>
</dbReference>
<dbReference type="AlphaFoldDB" id="A0A5C6ARN2"/>
<feature type="region of interest" description="Disordered" evidence="1">
    <location>
        <begin position="207"/>
        <end position="273"/>
    </location>
</feature>
<feature type="domain" description="Flagellar hook-length control protein-like C-terminal" evidence="2">
    <location>
        <begin position="522"/>
        <end position="599"/>
    </location>
</feature>
<dbReference type="InterPro" id="IPR021136">
    <property type="entry name" value="Flagellar_hook_control-like_C"/>
</dbReference>
<feature type="compositionally biased region" description="Polar residues" evidence="1">
    <location>
        <begin position="209"/>
        <end position="231"/>
    </location>
</feature>
<dbReference type="InterPro" id="IPR038610">
    <property type="entry name" value="FliK-like_C_sf"/>
</dbReference>